<name>A0AAI8Y5W5_BEMTA</name>
<dbReference type="Proteomes" id="UP001152759">
    <property type="component" value="Unassembled WGS sequence"/>
</dbReference>
<feature type="compositionally biased region" description="Acidic residues" evidence="1">
    <location>
        <begin position="225"/>
        <end position="238"/>
    </location>
</feature>
<keyword evidence="4" id="KW-1185">Reference proteome</keyword>
<comment type="caution">
    <text evidence="3">The sequence shown here is derived from an EMBL/GenBank/DDBJ whole genome shotgun (WGS) entry which is preliminary data.</text>
</comment>
<dbReference type="AlphaFoldDB" id="A0AAI8Y5W5"/>
<accession>A0AAI8Y5W5</accession>
<proteinExistence type="predicted"/>
<feature type="region of interest" description="Disordered" evidence="1">
    <location>
        <begin position="276"/>
        <end position="304"/>
    </location>
</feature>
<feature type="compositionally biased region" description="Low complexity" evidence="1">
    <location>
        <begin position="153"/>
        <end position="168"/>
    </location>
</feature>
<feature type="chain" id="PRO_5042468958" evidence="2">
    <location>
        <begin position="26"/>
        <end position="352"/>
    </location>
</feature>
<evidence type="ECO:0000313" key="3">
    <source>
        <dbReference type="EMBL" id="CAH0746942.1"/>
    </source>
</evidence>
<feature type="signal peptide" evidence="2">
    <location>
        <begin position="1"/>
        <end position="25"/>
    </location>
</feature>
<feature type="region of interest" description="Disordered" evidence="1">
    <location>
        <begin position="110"/>
        <end position="244"/>
    </location>
</feature>
<keyword evidence="2" id="KW-0732">Signal</keyword>
<dbReference type="EMBL" id="CAKKNF020000010">
    <property type="protein sequence ID" value="CAH0746942.1"/>
    <property type="molecule type" value="Genomic_DNA"/>
</dbReference>
<evidence type="ECO:0000313" key="4">
    <source>
        <dbReference type="Proteomes" id="UP001152759"/>
    </source>
</evidence>
<evidence type="ECO:0000256" key="2">
    <source>
        <dbReference type="SAM" id="SignalP"/>
    </source>
</evidence>
<evidence type="ECO:0000256" key="1">
    <source>
        <dbReference type="SAM" id="MobiDB-lite"/>
    </source>
</evidence>
<feature type="compositionally biased region" description="Basic and acidic residues" evidence="1">
    <location>
        <begin position="182"/>
        <end position="200"/>
    </location>
</feature>
<organism evidence="3 4">
    <name type="scientific">Bemisia tabaci</name>
    <name type="common">Sweetpotato whitefly</name>
    <name type="synonym">Aleurodes tabaci</name>
    <dbReference type="NCBI Taxonomy" id="7038"/>
    <lineage>
        <taxon>Eukaryota</taxon>
        <taxon>Metazoa</taxon>
        <taxon>Ecdysozoa</taxon>
        <taxon>Arthropoda</taxon>
        <taxon>Hexapoda</taxon>
        <taxon>Insecta</taxon>
        <taxon>Pterygota</taxon>
        <taxon>Neoptera</taxon>
        <taxon>Paraneoptera</taxon>
        <taxon>Hemiptera</taxon>
        <taxon>Sternorrhyncha</taxon>
        <taxon>Aleyrodoidea</taxon>
        <taxon>Aleyrodidae</taxon>
        <taxon>Aleyrodinae</taxon>
        <taxon>Bemisia</taxon>
    </lineage>
</organism>
<protein>
    <submittedName>
        <fullName evidence="3">Uncharacterized protein</fullName>
    </submittedName>
</protein>
<reference evidence="3" key="1">
    <citation type="submission" date="2021-12" db="EMBL/GenBank/DDBJ databases">
        <authorList>
            <person name="King R."/>
        </authorList>
    </citation>
    <scope>NUCLEOTIDE SEQUENCE</scope>
</reference>
<gene>
    <name evidence="3" type="ORF">BEMITA_LOCUS90</name>
</gene>
<feature type="compositionally biased region" description="Polar residues" evidence="1">
    <location>
        <begin position="169"/>
        <end position="181"/>
    </location>
</feature>
<sequence>MQITMSQSLLFLVIIVVATVSILDAVPVSQSQISSVSESHQNTLSDALSDQDVLTPLKSSDEGKALVREKRTIGFLRTLFPGLSQLVDRKIQQITRWLFRVIGRLVLRGGNNNGGGSSSDDSGDSGGRKVSIVLPTYPPAEDEEDTDAPTSDSAVSESAVSEVAVTTTQGPSETENQVAESKTSEVKVRKTRQTSDDSKTGESSSAATDTDKDLDTNETSSNDDTNADVDDNEEAPTEDDGRNKRFLFNLGGGGGSGGGSGNFLFDIIRLVAGSGTTQDKDEQENAPLDSGSAAQSVPKEDGYSAGVPGPLTRLFVIANRGIANLIQDLILRLAQTSERIVNFKARLITSII</sequence>